<dbReference type="AlphaFoldDB" id="A0A5N7J8E3"/>
<dbReference type="EMBL" id="SPSF01000062">
    <property type="protein sequence ID" value="MPQ64965.1"/>
    <property type="molecule type" value="Genomic_DNA"/>
</dbReference>
<sequence>MFTDSYFLSILNSSWISGSTMSVAGIYKLPVAPSTGSEKHSLLPMYFFINVAVKFAPPVVAISPATPVAVSIPVLILPSVLHSYKFLSNGVYL</sequence>
<comment type="caution">
    <text evidence="1">The sequence shown here is derived from an EMBL/GenBank/DDBJ whole genome shotgun (WGS) entry which is preliminary data.</text>
</comment>
<organism evidence="1 2">
    <name type="scientific">Clostridium estertheticum</name>
    <dbReference type="NCBI Taxonomy" id="238834"/>
    <lineage>
        <taxon>Bacteria</taxon>
        <taxon>Bacillati</taxon>
        <taxon>Bacillota</taxon>
        <taxon>Clostridia</taxon>
        <taxon>Eubacteriales</taxon>
        <taxon>Clostridiaceae</taxon>
        <taxon>Clostridium</taxon>
    </lineage>
</organism>
<proteinExistence type="predicted"/>
<name>A0A5N7J8E3_9CLOT</name>
<accession>A0A5N7J8E3</accession>
<protein>
    <submittedName>
        <fullName evidence="1">Uncharacterized protein</fullName>
    </submittedName>
</protein>
<reference evidence="1 2" key="1">
    <citation type="journal article" date="2019" name="Lett. Appl. Microbiol.">
        <title>A case of 'blown pack' spoilage of vacuum-packaged pork likely associated with Clostridium estertheticum in Canada.</title>
        <authorList>
            <person name="Zhang P."/>
            <person name="Ward P."/>
            <person name="McMullen L.M."/>
            <person name="Yang X."/>
        </authorList>
    </citation>
    <scope>NUCLEOTIDE SEQUENCE [LARGE SCALE GENOMIC DNA]</scope>
    <source>
        <strain evidence="1 2">MA19</strain>
    </source>
</reference>
<gene>
    <name evidence="1" type="ORF">E4V82_23160</name>
</gene>
<evidence type="ECO:0000313" key="2">
    <source>
        <dbReference type="Proteomes" id="UP000342249"/>
    </source>
</evidence>
<dbReference type="Proteomes" id="UP000342249">
    <property type="component" value="Unassembled WGS sequence"/>
</dbReference>
<evidence type="ECO:0000313" key="1">
    <source>
        <dbReference type="EMBL" id="MPQ64965.1"/>
    </source>
</evidence>